<dbReference type="EMBL" id="VUNS01000011">
    <property type="protein sequence ID" value="MST97624.1"/>
    <property type="molecule type" value="Genomic_DNA"/>
</dbReference>
<reference evidence="1 2" key="1">
    <citation type="submission" date="2019-08" db="EMBL/GenBank/DDBJ databases">
        <title>In-depth cultivation of the pig gut microbiome towards novel bacterial diversity and tailored functional studies.</title>
        <authorList>
            <person name="Wylensek D."/>
            <person name="Hitch T.C.A."/>
            <person name="Clavel T."/>
        </authorList>
    </citation>
    <scope>NUCLEOTIDE SEQUENCE [LARGE SCALE GENOMIC DNA]</scope>
    <source>
        <strain evidence="1 2">BBE-744-WT-12</strain>
    </source>
</reference>
<organism evidence="1 2">
    <name type="scientific">Victivallis lenta</name>
    <dbReference type="NCBI Taxonomy" id="2606640"/>
    <lineage>
        <taxon>Bacteria</taxon>
        <taxon>Pseudomonadati</taxon>
        <taxon>Lentisphaerota</taxon>
        <taxon>Lentisphaeria</taxon>
        <taxon>Victivallales</taxon>
        <taxon>Victivallaceae</taxon>
        <taxon>Victivallis</taxon>
    </lineage>
</organism>
<evidence type="ECO:0000313" key="2">
    <source>
        <dbReference type="Proteomes" id="UP000435649"/>
    </source>
</evidence>
<comment type="caution">
    <text evidence="1">The sequence shown here is derived from an EMBL/GenBank/DDBJ whole genome shotgun (WGS) entry which is preliminary data.</text>
</comment>
<evidence type="ECO:0000313" key="1">
    <source>
        <dbReference type="EMBL" id="MST97624.1"/>
    </source>
</evidence>
<gene>
    <name evidence="1" type="ORF">FYJ85_11305</name>
</gene>
<keyword evidence="2" id="KW-1185">Reference proteome</keyword>
<sequence>MIYDLEKKRLVEGRPTLRYSDKLEKWEIAFSGRTVSQQAIIWRAAVALDYKAENVLIRIDDRHIIRLGNMVRLLIDTLYLPFLAAVDARPEGKTLYFALYGMDANSRTVEYIEFPVLGLPAIDPPGLNPKPPQSARDYYDAHMINYLFCCYTAGERNIYPQSGKVEFEFSPWVARYRLDLEANTPALEVVFSTDTEHMPETKSFWFNICKLGTDKIAFTDVRWFDRENGAETETLPLDLSAPAMYRLLFHWLDAYGDQNGYWYNCRKDNKIQLFTR</sequence>
<dbReference type="AlphaFoldDB" id="A0A844G3T0"/>
<protein>
    <submittedName>
        <fullName evidence="1">Uncharacterized protein</fullName>
    </submittedName>
</protein>
<dbReference type="Proteomes" id="UP000435649">
    <property type="component" value="Unassembled WGS sequence"/>
</dbReference>
<accession>A0A844G3T0</accession>
<dbReference type="RefSeq" id="WP_154418633.1">
    <property type="nucleotide sequence ID" value="NZ_VUNS01000011.1"/>
</dbReference>
<proteinExistence type="predicted"/>
<name>A0A844G3T0_9BACT</name>